<evidence type="ECO:0000313" key="4">
    <source>
        <dbReference type="EMBL" id="KAG6383009.1"/>
    </source>
</evidence>
<dbReference type="PANTHER" id="PTHR47447">
    <property type="entry name" value="OS03G0856100 PROTEIN"/>
    <property type="match status" value="1"/>
</dbReference>
<accession>A0A8X8YVC5</accession>
<evidence type="ECO:0000256" key="3">
    <source>
        <dbReference type="PROSITE-ProRule" id="PRU00708"/>
    </source>
</evidence>
<dbReference type="InterPro" id="IPR002885">
    <property type="entry name" value="PPR_rpt"/>
</dbReference>
<gene>
    <name evidence="4" type="ORF">SASPL_157254</name>
</gene>
<feature type="repeat" description="PPR" evidence="3">
    <location>
        <begin position="9"/>
        <end position="43"/>
    </location>
</feature>
<keyword evidence="2" id="KW-0677">Repeat</keyword>
<dbReference type="Pfam" id="PF01535">
    <property type="entry name" value="PPR"/>
    <property type="match status" value="1"/>
</dbReference>
<dbReference type="AlphaFoldDB" id="A0A8X8YVC5"/>
<comment type="similarity">
    <text evidence="1">Belongs to the PPR family. P subfamily.</text>
</comment>
<sequence length="179" mass="19101">MKSIGYTPDCGTCNYLILSLSKIDQFGEAMEVLKGMGRAGCVPDCDSYGGLIAELSEARKVDAAAEVVREMVCKEGVRLREETVAKVVGAMRGNREAGRAAEMVEMLEGEGVGVGFGVYEGVLEGCLEEKRFVLAGKVAAAMCGRGFIRARQRVVEGLVGVGEVEHAAVARRRFAEMSS</sequence>
<name>A0A8X8YVC5_SALSN</name>
<dbReference type="Proteomes" id="UP000298416">
    <property type="component" value="Unassembled WGS sequence"/>
</dbReference>
<dbReference type="Gene3D" id="1.25.40.10">
    <property type="entry name" value="Tetratricopeptide repeat domain"/>
    <property type="match status" value="1"/>
</dbReference>
<protein>
    <submittedName>
        <fullName evidence="4">Uncharacterized protein</fullName>
    </submittedName>
</protein>
<dbReference type="InterPro" id="IPR011990">
    <property type="entry name" value="TPR-like_helical_dom_sf"/>
</dbReference>
<comment type="caution">
    <text evidence="4">The sequence shown here is derived from an EMBL/GenBank/DDBJ whole genome shotgun (WGS) entry which is preliminary data.</text>
</comment>
<organism evidence="4">
    <name type="scientific">Salvia splendens</name>
    <name type="common">Scarlet sage</name>
    <dbReference type="NCBI Taxonomy" id="180675"/>
    <lineage>
        <taxon>Eukaryota</taxon>
        <taxon>Viridiplantae</taxon>
        <taxon>Streptophyta</taxon>
        <taxon>Embryophyta</taxon>
        <taxon>Tracheophyta</taxon>
        <taxon>Spermatophyta</taxon>
        <taxon>Magnoliopsida</taxon>
        <taxon>eudicotyledons</taxon>
        <taxon>Gunneridae</taxon>
        <taxon>Pentapetalae</taxon>
        <taxon>asterids</taxon>
        <taxon>lamiids</taxon>
        <taxon>Lamiales</taxon>
        <taxon>Lamiaceae</taxon>
        <taxon>Nepetoideae</taxon>
        <taxon>Mentheae</taxon>
        <taxon>Salviinae</taxon>
        <taxon>Salvia</taxon>
        <taxon>Salvia subgen. Calosphace</taxon>
        <taxon>core Calosphace</taxon>
    </lineage>
</organism>
<keyword evidence="5" id="KW-1185">Reference proteome</keyword>
<reference evidence="4" key="2">
    <citation type="submission" date="2020-08" db="EMBL/GenBank/DDBJ databases">
        <title>Plant Genome Project.</title>
        <authorList>
            <person name="Zhang R.-G."/>
        </authorList>
    </citation>
    <scope>NUCLEOTIDE SEQUENCE</scope>
    <source>
        <strain evidence="4">Huo1</strain>
        <tissue evidence="4">Leaf</tissue>
    </source>
</reference>
<proteinExistence type="inferred from homology"/>
<dbReference type="PROSITE" id="PS51375">
    <property type="entry name" value="PPR"/>
    <property type="match status" value="1"/>
</dbReference>
<evidence type="ECO:0000313" key="5">
    <source>
        <dbReference type="Proteomes" id="UP000298416"/>
    </source>
</evidence>
<evidence type="ECO:0000256" key="2">
    <source>
        <dbReference type="ARBA" id="ARBA00022737"/>
    </source>
</evidence>
<dbReference type="EMBL" id="PNBA02000785">
    <property type="protein sequence ID" value="KAG6383009.1"/>
    <property type="molecule type" value="Genomic_DNA"/>
</dbReference>
<evidence type="ECO:0000256" key="1">
    <source>
        <dbReference type="ARBA" id="ARBA00007626"/>
    </source>
</evidence>
<dbReference type="NCBIfam" id="TIGR00756">
    <property type="entry name" value="PPR"/>
    <property type="match status" value="1"/>
</dbReference>
<reference evidence="4" key="1">
    <citation type="submission" date="2018-01" db="EMBL/GenBank/DDBJ databases">
        <authorList>
            <person name="Mao J.F."/>
        </authorList>
    </citation>
    <scope>NUCLEOTIDE SEQUENCE</scope>
    <source>
        <strain evidence="4">Huo1</strain>
        <tissue evidence="4">Leaf</tissue>
    </source>
</reference>
<dbReference type="PANTHER" id="PTHR47447:SF17">
    <property type="entry name" value="OS12G0638900 PROTEIN"/>
    <property type="match status" value="1"/>
</dbReference>